<dbReference type="AlphaFoldDB" id="A0A2P2P528"/>
<accession>A0A2P2P528</accession>
<evidence type="ECO:0000313" key="1">
    <source>
        <dbReference type="EMBL" id="MBX49789.1"/>
    </source>
</evidence>
<organism evidence="1">
    <name type="scientific">Rhizophora mucronata</name>
    <name type="common">Asiatic mangrove</name>
    <dbReference type="NCBI Taxonomy" id="61149"/>
    <lineage>
        <taxon>Eukaryota</taxon>
        <taxon>Viridiplantae</taxon>
        <taxon>Streptophyta</taxon>
        <taxon>Embryophyta</taxon>
        <taxon>Tracheophyta</taxon>
        <taxon>Spermatophyta</taxon>
        <taxon>Magnoliopsida</taxon>
        <taxon>eudicotyledons</taxon>
        <taxon>Gunneridae</taxon>
        <taxon>Pentapetalae</taxon>
        <taxon>rosids</taxon>
        <taxon>fabids</taxon>
        <taxon>Malpighiales</taxon>
        <taxon>Rhizophoraceae</taxon>
        <taxon>Rhizophora</taxon>
    </lineage>
</organism>
<dbReference type="EMBL" id="GGEC01069305">
    <property type="protein sequence ID" value="MBX49789.1"/>
    <property type="molecule type" value="Transcribed_RNA"/>
</dbReference>
<proteinExistence type="predicted"/>
<protein>
    <submittedName>
        <fullName evidence="1">Uncharacterized protein</fullName>
    </submittedName>
</protein>
<name>A0A2P2P528_RHIMU</name>
<sequence length="73" mass="7836">MPFSLALASRFGLWFGKHGAIGDCATGLWREARILASGGDFWRSFWKADNAIARCSLLNVQAEGSVSSVDVCG</sequence>
<reference evidence="1" key="1">
    <citation type="submission" date="2018-02" db="EMBL/GenBank/DDBJ databases">
        <title>Rhizophora mucronata_Transcriptome.</title>
        <authorList>
            <person name="Meera S.P."/>
            <person name="Sreeshan A."/>
            <person name="Augustine A."/>
        </authorList>
    </citation>
    <scope>NUCLEOTIDE SEQUENCE</scope>
    <source>
        <tissue evidence="1">Leaf</tissue>
    </source>
</reference>